<sequence>MKMNINQELLITLVHERPAIWDKSVEDYKNKRHKYDAWKEIFIHLNPSFQDLSGKERNNFGQVVMKKWTNMKDNWMKCNKKMSEYKSDSGAKKIRKYNYYDEMVFLKKIVEHRKTDSIMNELANDSSANENADRNQSSSGDGKPSEARKATTKNKKNKNQLSAVDINFMKYMGPTAQEERSRGTSTSMNFFKGISDIVDKFNDEDMIEFQFQVISIIRSIQQRQHNRFIPAPRNQWDLGYQGYQSSNLPPNVPLSMYEYPTAARSSFGISRQEYNFGHSSGMEATPNRPESHLSVYTENAESNSATSQASVEEKFDFSAAIE</sequence>
<dbReference type="SMART" id="SM00595">
    <property type="entry name" value="MADF"/>
    <property type="match status" value="1"/>
</dbReference>
<evidence type="ECO:0000313" key="4">
    <source>
        <dbReference type="Proteomes" id="UP001231518"/>
    </source>
</evidence>
<dbReference type="PROSITE" id="PS51029">
    <property type="entry name" value="MADF"/>
    <property type="match status" value="1"/>
</dbReference>
<evidence type="ECO:0000256" key="1">
    <source>
        <dbReference type="SAM" id="MobiDB-lite"/>
    </source>
</evidence>
<name>A0AAD7YNC4_MYTSE</name>
<accession>A0AAD7YNC4</accession>
<dbReference type="Proteomes" id="UP001231518">
    <property type="component" value="Chromosome 3"/>
</dbReference>
<dbReference type="AlphaFoldDB" id="A0AAD7YNC4"/>
<dbReference type="InterPro" id="IPR006578">
    <property type="entry name" value="MADF-dom"/>
</dbReference>
<feature type="region of interest" description="Disordered" evidence="1">
    <location>
        <begin position="297"/>
        <end position="322"/>
    </location>
</feature>
<feature type="compositionally biased region" description="Polar residues" evidence="1">
    <location>
        <begin position="297"/>
        <end position="310"/>
    </location>
</feature>
<evidence type="ECO:0000313" key="3">
    <source>
        <dbReference type="EMBL" id="KAJ8720385.1"/>
    </source>
</evidence>
<dbReference type="Pfam" id="PF10545">
    <property type="entry name" value="MADF_DNA_bdg"/>
    <property type="match status" value="1"/>
</dbReference>
<dbReference type="PANTHER" id="PTHR12243">
    <property type="entry name" value="MADF DOMAIN TRANSCRIPTION FACTOR"/>
    <property type="match status" value="1"/>
</dbReference>
<keyword evidence="4" id="KW-1185">Reference proteome</keyword>
<dbReference type="EMBL" id="JARGEI010000014">
    <property type="protein sequence ID" value="KAJ8720385.1"/>
    <property type="molecule type" value="Genomic_DNA"/>
</dbReference>
<feature type="compositionally biased region" description="Polar residues" evidence="1">
    <location>
        <begin position="123"/>
        <end position="140"/>
    </location>
</feature>
<feature type="region of interest" description="Disordered" evidence="1">
    <location>
        <begin position="122"/>
        <end position="159"/>
    </location>
</feature>
<comment type="caution">
    <text evidence="3">The sequence shown here is derived from an EMBL/GenBank/DDBJ whole genome shotgun (WGS) entry which is preliminary data.</text>
</comment>
<evidence type="ECO:0000259" key="2">
    <source>
        <dbReference type="PROSITE" id="PS51029"/>
    </source>
</evidence>
<dbReference type="PANTHER" id="PTHR12243:SF69">
    <property type="entry name" value="SI:CH73-59F11.3"/>
    <property type="match status" value="1"/>
</dbReference>
<dbReference type="GO" id="GO:0005634">
    <property type="term" value="C:nucleus"/>
    <property type="evidence" value="ECO:0007669"/>
    <property type="project" value="TreeGrafter"/>
</dbReference>
<gene>
    <name evidence="3" type="ORF">PYW07_012428</name>
</gene>
<protein>
    <recommendedName>
        <fullName evidence="2">MADF domain-containing protein</fullName>
    </recommendedName>
</protein>
<reference evidence="3" key="1">
    <citation type="submission" date="2023-03" db="EMBL/GenBank/DDBJ databases">
        <title>Chromosome-level genomes of two armyworms, Mythimna separata and Mythimna loreyi, provide insights into the biosynthesis and reception of sex pheromones.</title>
        <authorList>
            <person name="Zhao H."/>
        </authorList>
    </citation>
    <scope>NUCLEOTIDE SEQUENCE</scope>
    <source>
        <strain evidence="3">BeijingLab</strain>
        <tissue evidence="3">Pupa</tissue>
    </source>
</reference>
<proteinExistence type="predicted"/>
<dbReference type="InterPro" id="IPR039353">
    <property type="entry name" value="TF_Adf1"/>
</dbReference>
<organism evidence="3 4">
    <name type="scientific">Mythimna separata</name>
    <name type="common">Oriental armyworm</name>
    <name type="synonym">Pseudaletia separata</name>
    <dbReference type="NCBI Taxonomy" id="271217"/>
    <lineage>
        <taxon>Eukaryota</taxon>
        <taxon>Metazoa</taxon>
        <taxon>Ecdysozoa</taxon>
        <taxon>Arthropoda</taxon>
        <taxon>Hexapoda</taxon>
        <taxon>Insecta</taxon>
        <taxon>Pterygota</taxon>
        <taxon>Neoptera</taxon>
        <taxon>Endopterygota</taxon>
        <taxon>Lepidoptera</taxon>
        <taxon>Glossata</taxon>
        <taxon>Ditrysia</taxon>
        <taxon>Noctuoidea</taxon>
        <taxon>Noctuidae</taxon>
        <taxon>Noctuinae</taxon>
        <taxon>Hadenini</taxon>
        <taxon>Mythimna</taxon>
    </lineage>
</organism>
<dbReference type="GO" id="GO:0005667">
    <property type="term" value="C:transcription regulator complex"/>
    <property type="evidence" value="ECO:0007669"/>
    <property type="project" value="TreeGrafter"/>
</dbReference>
<feature type="domain" description="MADF" evidence="2">
    <location>
        <begin position="9"/>
        <end position="111"/>
    </location>
</feature>
<dbReference type="GO" id="GO:0006357">
    <property type="term" value="P:regulation of transcription by RNA polymerase II"/>
    <property type="evidence" value="ECO:0007669"/>
    <property type="project" value="TreeGrafter"/>
</dbReference>